<sequence>MSKELDWQLEKIIGRLSEYNVWNVNANGWYWFDDNQGGEYPMESFVSANWWEVIDMIKYIGLFKNFGRMDVN</sequence>
<dbReference type="EMBL" id="CP146256">
    <property type="protein sequence ID" value="XAH72993.1"/>
    <property type="molecule type" value="Genomic_DNA"/>
</dbReference>
<accession>A0ABZ3ERY6</accession>
<name>A0ABZ3ERY6_9FIRM</name>
<dbReference type="Proteomes" id="UP001451571">
    <property type="component" value="Chromosome"/>
</dbReference>
<reference evidence="1 2" key="1">
    <citation type="submission" date="2024-02" db="EMBL/GenBank/DDBJ databases">
        <title>Bacterial strain from lacustrine sediment.</title>
        <authorList>
            <person name="Petit C."/>
            <person name="Fadhlaoui K."/>
        </authorList>
    </citation>
    <scope>NUCLEOTIDE SEQUENCE [LARGE SCALE GENOMIC DNA]</scope>
    <source>
        <strain evidence="1 2">IPX-CK</strain>
    </source>
</reference>
<dbReference type="RefSeq" id="WP_342756604.1">
    <property type="nucleotide sequence ID" value="NZ_CP146256.1"/>
</dbReference>
<organism evidence="1 2">
    <name type="scientific">Kineothrix sedimenti</name>
    <dbReference type="NCBI Taxonomy" id="3123317"/>
    <lineage>
        <taxon>Bacteria</taxon>
        <taxon>Bacillati</taxon>
        <taxon>Bacillota</taxon>
        <taxon>Clostridia</taxon>
        <taxon>Lachnospirales</taxon>
        <taxon>Lachnospiraceae</taxon>
        <taxon>Kineothrix</taxon>
    </lineage>
</organism>
<evidence type="ECO:0000313" key="1">
    <source>
        <dbReference type="EMBL" id="XAH72993.1"/>
    </source>
</evidence>
<keyword evidence="2" id="KW-1185">Reference proteome</keyword>
<evidence type="ECO:0000313" key="2">
    <source>
        <dbReference type="Proteomes" id="UP001451571"/>
    </source>
</evidence>
<gene>
    <name evidence="1" type="ORF">V6984_15975</name>
</gene>
<protein>
    <submittedName>
        <fullName evidence="1">Uncharacterized protein</fullName>
    </submittedName>
</protein>
<proteinExistence type="predicted"/>